<dbReference type="GO" id="GO:0008821">
    <property type="term" value="F:crossover junction DNA endonuclease activity"/>
    <property type="evidence" value="ECO:0007669"/>
    <property type="project" value="UniProtKB-EC"/>
</dbReference>
<protein>
    <recommendedName>
        <fullName evidence="5">Resolvase, Holliday junction-type</fullName>
    </recommendedName>
</protein>
<dbReference type="SUPFAM" id="SSF52980">
    <property type="entry name" value="Restriction endonuclease-like"/>
    <property type="match status" value="1"/>
</dbReference>
<dbReference type="EMBL" id="LN890280">
    <property type="protein sequence ID" value="CUR51792.1"/>
    <property type="molecule type" value="Genomic_DNA"/>
</dbReference>
<dbReference type="InterPro" id="IPR011335">
    <property type="entry name" value="Restrct_endonuc-II-like"/>
</dbReference>
<dbReference type="AlphaFoldDB" id="A0A128A391"/>
<dbReference type="Pfam" id="PF01870">
    <property type="entry name" value="Hjc"/>
    <property type="match status" value="1"/>
</dbReference>
<reference evidence="4" key="1">
    <citation type="submission" date="2015-10" db="EMBL/GenBank/DDBJ databases">
        <authorList>
            <person name="Lehtovirta-Morley L.E."/>
            <person name="Vieille C."/>
        </authorList>
    </citation>
    <scope>NUCLEOTIDE SEQUENCE [LARGE SCALE GENOMIC DNA]</scope>
</reference>
<organism evidence="3 4">
    <name type="scientific">Nitrosotalea devaniterrae</name>
    <dbReference type="NCBI Taxonomy" id="1078905"/>
    <lineage>
        <taxon>Archaea</taxon>
        <taxon>Nitrososphaerota</taxon>
        <taxon>Nitrososphaeria</taxon>
        <taxon>Nitrosotaleales</taxon>
        <taxon>Nitrosotaleaceae</taxon>
        <taxon>Nitrosotalea</taxon>
    </lineage>
</organism>
<feature type="region of interest" description="Disordered" evidence="2">
    <location>
        <begin position="1"/>
        <end position="28"/>
    </location>
</feature>
<gene>
    <name evidence="3" type="ORF">NDEV_1027</name>
</gene>
<dbReference type="GO" id="GO:0003676">
    <property type="term" value="F:nucleic acid binding"/>
    <property type="evidence" value="ECO:0007669"/>
    <property type="project" value="InterPro"/>
</dbReference>
<feature type="compositionally biased region" description="Basic residues" evidence="2">
    <location>
        <begin position="15"/>
        <end position="28"/>
    </location>
</feature>
<sequence length="189" mass="22362">MASIEQTESDNVKTVQRKKNSKKMNQRIARTRRQRGYNWEDTLVKRFNAVEDWKAFRLGSPSVGLPDILAVSTRENVIYTIEAKSGTNTTLRVPFDQIQRCLKWIHTFELYQTRKMIVAFKFSSKKRIGTGKYEHRELREYFKIWDEKYPVTDFICTYDGDTYAMLEGKRYPLTLESGVMPFIKKHGRK</sequence>
<dbReference type="Proteomes" id="UP000196239">
    <property type="component" value="Chromosome 1"/>
</dbReference>
<evidence type="ECO:0000313" key="3">
    <source>
        <dbReference type="EMBL" id="CUR51792.1"/>
    </source>
</evidence>
<evidence type="ECO:0000313" key="4">
    <source>
        <dbReference type="Proteomes" id="UP000196239"/>
    </source>
</evidence>
<comment type="catalytic activity">
    <reaction evidence="1">
        <text>Endonucleolytic cleavage at a junction such as a reciprocal single-stranded crossover between two homologous DNA duplexes (Holliday junction).</text>
        <dbReference type="EC" id="3.1.21.10"/>
    </reaction>
</comment>
<keyword evidence="4" id="KW-1185">Reference proteome</keyword>
<evidence type="ECO:0000256" key="1">
    <source>
        <dbReference type="ARBA" id="ARBA00029354"/>
    </source>
</evidence>
<accession>A0A128A391</accession>
<dbReference type="InterPro" id="IPR011856">
    <property type="entry name" value="tRNA_endonuc-like_dom_sf"/>
</dbReference>
<dbReference type="InterPro" id="IPR002732">
    <property type="entry name" value="Hjc"/>
</dbReference>
<dbReference type="KEGG" id="ndv:NDEV_1027"/>
<dbReference type="Gene3D" id="3.40.1350.10">
    <property type="match status" value="1"/>
</dbReference>
<evidence type="ECO:0000256" key="2">
    <source>
        <dbReference type="SAM" id="MobiDB-lite"/>
    </source>
</evidence>
<name>A0A128A391_9ARCH</name>
<evidence type="ECO:0008006" key="5">
    <source>
        <dbReference type="Google" id="ProtNLM"/>
    </source>
</evidence>
<proteinExistence type="predicted"/>